<dbReference type="EMBL" id="MU001508">
    <property type="protein sequence ID" value="KAF2439955.1"/>
    <property type="molecule type" value="Genomic_DNA"/>
</dbReference>
<sequence>MCLYRYVYYSRCQHSEFIRVSYCDRAKALGHPQRDDRYRRDAGADNPPERPPDYPSRQPLYPNPAHPISVRHHQNMSILAPSEAGVDVAWVDVEPAIQLPQANQIPRSATAYGNVNIDIPLDSQTSVSMELIQDAHLRGRSRVHGSSAATKIPHEEQHSLHLDESDTDTDTVRAASGHFEAAKWIVSPQSDKSAHSPRKPIPSPWKTTQPRAPVFQTDRRKEEREKRKSVQGSVSPTKSMRGTGKPTFLTKDAIEAVNGDITTVAGPLSPTKLHRRQSKASIQSPASSSAKSSPYQGATIKIQVSPARSAWSNVQGHGSASDVQDQGRATSGAPSVVSNHGTEYHSAHSPVSLVPSRTRSRRSSLDTWHTAEDQDLEPPPFSLVGTDDSEQGAKVALNQHGQHSTRDKPSSQPVLHSRSKTESHVSIQKPIRPAVPKLTLRIPTAKPPFKAGSAPSSQSVSPASPTKSSSRIPRIMPKLDASTQVSRLKRSQSAKSLNDSKGSSITRSRHDSGEEGVTNKVASVDVPRG</sequence>
<feature type="compositionally biased region" description="Polar residues" evidence="1">
    <location>
        <begin position="493"/>
        <end position="506"/>
    </location>
</feature>
<dbReference type="AlphaFoldDB" id="A0A9P4U797"/>
<feature type="region of interest" description="Disordered" evidence="1">
    <location>
        <begin position="309"/>
        <end position="529"/>
    </location>
</feature>
<feature type="region of interest" description="Disordered" evidence="1">
    <location>
        <begin position="263"/>
        <end position="297"/>
    </location>
</feature>
<feature type="compositionally biased region" description="Basic and acidic residues" evidence="1">
    <location>
        <begin position="30"/>
        <end position="52"/>
    </location>
</feature>
<accession>A0A9P4U797</accession>
<evidence type="ECO:0000313" key="2">
    <source>
        <dbReference type="EMBL" id="KAF2439955.1"/>
    </source>
</evidence>
<feature type="region of interest" description="Disordered" evidence="1">
    <location>
        <begin position="140"/>
        <end position="247"/>
    </location>
</feature>
<feature type="compositionally biased region" description="Polar residues" evidence="1">
    <location>
        <begin position="310"/>
        <end position="341"/>
    </location>
</feature>
<evidence type="ECO:0000313" key="3">
    <source>
        <dbReference type="Proteomes" id="UP000799764"/>
    </source>
</evidence>
<keyword evidence="3" id="KW-1185">Reference proteome</keyword>
<feature type="compositionally biased region" description="Low complexity" evidence="1">
    <location>
        <begin position="451"/>
        <end position="470"/>
    </location>
</feature>
<feature type="compositionally biased region" description="Basic and acidic residues" evidence="1">
    <location>
        <begin position="217"/>
        <end position="228"/>
    </location>
</feature>
<feature type="compositionally biased region" description="Low complexity" evidence="1">
    <location>
        <begin position="279"/>
        <end position="294"/>
    </location>
</feature>
<dbReference type="Proteomes" id="UP000799764">
    <property type="component" value="Unassembled WGS sequence"/>
</dbReference>
<protein>
    <submittedName>
        <fullName evidence="2">Uncharacterized protein</fullName>
    </submittedName>
</protein>
<organism evidence="2 3">
    <name type="scientific">Karstenula rhodostoma CBS 690.94</name>
    <dbReference type="NCBI Taxonomy" id="1392251"/>
    <lineage>
        <taxon>Eukaryota</taxon>
        <taxon>Fungi</taxon>
        <taxon>Dikarya</taxon>
        <taxon>Ascomycota</taxon>
        <taxon>Pezizomycotina</taxon>
        <taxon>Dothideomycetes</taxon>
        <taxon>Pleosporomycetidae</taxon>
        <taxon>Pleosporales</taxon>
        <taxon>Massarineae</taxon>
        <taxon>Didymosphaeriaceae</taxon>
        <taxon>Karstenula</taxon>
    </lineage>
</organism>
<feature type="compositionally biased region" description="Basic and acidic residues" evidence="1">
    <location>
        <begin position="152"/>
        <end position="164"/>
    </location>
</feature>
<proteinExistence type="predicted"/>
<reference evidence="2" key="1">
    <citation type="journal article" date="2020" name="Stud. Mycol.">
        <title>101 Dothideomycetes genomes: a test case for predicting lifestyles and emergence of pathogens.</title>
        <authorList>
            <person name="Haridas S."/>
            <person name="Albert R."/>
            <person name="Binder M."/>
            <person name="Bloem J."/>
            <person name="Labutti K."/>
            <person name="Salamov A."/>
            <person name="Andreopoulos B."/>
            <person name="Baker S."/>
            <person name="Barry K."/>
            <person name="Bills G."/>
            <person name="Bluhm B."/>
            <person name="Cannon C."/>
            <person name="Castanera R."/>
            <person name="Culley D."/>
            <person name="Daum C."/>
            <person name="Ezra D."/>
            <person name="Gonzalez J."/>
            <person name="Henrissat B."/>
            <person name="Kuo A."/>
            <person name="Liang C."/>
            <person name="Lipzen A."/>
            <person name="Lutzoni F."/>
            <person name="Magnuson J."/>
            <person name="Mondo S."/>
            <person name="Nolan M."/>
            <person name="Ohm R."/>
            <person name="Pangilinan J."/>
            <person name="Park H.-J."/>
            <person name="Ramirez L."/>
            <person name="Alfaro M."/>
            <person name="Sun H."/>
            <person name="Tritt A."/>
            <person name="Yoshinaga Y."/>
            <person name="Zwiers L.-H."/>
            <person name="Turgeon B."/>
            <person name="Goodwin S."/>
            <person name="Spatafora J."/>
            <person name="Crous P."/>
            <person name="Grigoriev I."/>
        </authorList>
    </citation>
    <scope>NUCLEOTIDE SEQUENCE</scope>
    <source>
        <strain evidence="2">CBS 690.94</strain>
    </source>
</reference>
<comment type="caution">
    <text evidence="2">The sequence shown here is derived from an EMBL/GenBank/DDBJ whole genome shotgun (WGS) entry which is preliminary data.</text>
</comment>
<feature type="region of interest" description="Disordered" evidence="1">
    <location>
        <begin position="30"/>
        <end position="66"/>
    </location>
</feature>
<name>A0A9P4U797_9PLEO</name>
<feature type="compositionally biased region" description="Polar residues" evidence="1">
    <location>
        <begin position="230"/>
        <end position="240"/>
    </location>
</feature>
<dbReference type="OrthoDB" id="3795043at2759"/>
<gene>
    <name evidence="2" type="ORF">P171DRAFT_115189</name>
</gene>
<evidence type="ECO:0000256" key="1">
    <source>
        <dbReference type="SAM" id="MobiDB-lite"/>
    </source>
</evidence>